<reference evidence="2" key="1">
    <citation type="submission" date="2020-03" db="EMBL/GenBank/DDBJ databases">
        <title>The deep terrestrial virosphere.</title>
        <authorList>
            <person name="Holmfeldt K."/>
            <person name="Nilsson E."/>
            <person name="Simone D."/>
            <person name="Lopez-Fernandez M."/>
            <person name="Wu X."/>
            <person name="de Brujin I."/>
            <person name="Lundin D."/>
            <person name="Andersson A."/>
            <person name="Bertilsson S."/>
            <person name="Dopson M."/>
        </authorList>
    </citation>
    <scope>NUCLEOTIDE SEQUENCE</scope>
    <source>
        <strain evidence="2">MM415B04904</strain>
    </source>
</reference>
<dbReference type="InterPro" id="IPR050336">
    <property type="entry name" value="Chromosome_partition/occlusion"/>
</dbReference>
<name>A0A6M3LRR3_9ZZZZ</name>
<proteinExistence type="predicted"/>
<dbReference type="AlphaFoldDB" id="A0A6M3LRR3"/>
<dbReference type="InterPro" id="IPR003115">
    <property type="entry name" value="ParB_N"/>
</dbReference>
<sequence>MKVKLSEIKNAEPKREHGDISALRESIRECGLIEPLVIDEAGNLLAGRRRYQAVSELGWTEVECHVLPVNGDQVNAFRIAIHENTRRKQLTEVEEAVANNELHEMLVKQYGGKPAGNPSKFNASNIDQLNGHKKRGGGFPPLKAWTP</sequence>
<dbReference type="GO" id="GO:0005694">
    <property type="term" value="C:chromosome"/>
    <property type="evidence" value="ECO:0007669"/>
    <property type="project" value="TreeGrafter"/>
</dbReference>
<dbReference type="GO" id="GO:0007059">
    <property type="term" value="P:chromosome segregation"/>
    <property type="evidence" value="ECO:0007669"/>
    <property type="project" value="TreeGrafter"/>
</dbReference>
<dbReference type="SUPFAM" id="SSF110849">
    <property type="entry name" value="ParB/Sulfiredoxin"/>
    <property type="match status" value="1"/>
</dbReference>
<dbReference type="PANTHER" id="PTHR33375:SF1">
    <property type="entry name" value="CHROMOSOME-PARTITIONING PROTEIN PARB-RELATED"/>
    <property type="match status" value="1"/>
</dbReference>
<evidence type="ECO:0000313" key="2">
    <source>
        <dbReference type="EMBL" id="QJA96182.1"/>
    </source>
</evidence>
<feature type="domain" description="ParB-like N-terminal" evidence="1">
    <location>
        <begin position="1"/>
        <end position="85"/>
    </location>
</feature>
<dbReference type="Gene3D" id="3.90.1530.10">
    <property type="entry name" value="Conserved hypothetical protein from pyrococcus furiosus pfu- 392566-001, ParB domain"/>
    <property type="match status" value="1"/>
</dbReference>
<dbReference type="PANTHER" id="PTHR33375">
    <property type="entry name" value="CHROMOSOME-PARTITIONING PROTEIN PARB-RELATED"/>
    <property type="match status" value="1"/>
</dbReference>
<dbReference type="InterPro" id="IPR036086">
    <property type="entry name" value="ParB/Sulfiredoxin_sf"/>
</dbReference>
<organism evidence="2">
    <name type="scientific">viral metagenome</name>
    <dbReference type="NCBI Taxonomy" id="1070528"/>
    <lineage>
        <taxon>unclassified sequences</taxon>
        <taxon>metagenomes</taxon>
        <taxon>organismal metagenomes</taxon>
    </lineage>
</organism>
<accession>A0A6M3LRR3</accession>
<dbReference type="Pfam" id="PF02195">
    <property type="entry name" value="ParB_N"/>
    <property type="match status" value="1"/>
</dbReference>
<dbReference type="SMART" id="SM00470">
    <property type="entry name" value="ParB"/>
    <property type="match status" value="1"/>
</dbReference>
<dbReference type="GO" id="GO:0045881">
    <property type="term" value="P:positive regulation of sporulation resulting in formation of a cellular spore"/>
    <property type="evidence" value="ECO:0007669"/>
    <property type="project" value="TreeGrafter"/>
</dbReference>
<protein>
    <recommendedName>
        <fullName evidence="1">ParB-like N-terminal domain-containing protein</fullName>
    </recommendedName>
</protein>
<gene>
    <name evidence="2" type="ORF">MM415B04904_0007</name>
</gene>
<dbReference type="EMBL" id="MT143377">
    <property type="protein sequence ID" value="QJA96182.1"/>
    <property type="molecule type" value="Genomic_DNA"/>
</dbReference>
<evidence type="ECO:0000259" key="1">
    <source>
        <dbReference type="SMART" id="SM00470"/>
    </source>
</evidence>